<proteinExistence type="predicted"/>
<keyword evidence="6" id="KW-1015">Disulfide bond</keyword>
<dbReference type="Proteomes" id="UP000694523">
    <property type="component" value="Unplaced"/>
</dbReference>
<keyword evidence="5 8" id="KW-0472">Membrane</keyword>
<evidence type="ECO:0000256" key="2">
    <source>
        <dbReference type="ARBA" id="ARBA00022475"/>
    </source>
</evidence>
<dbReference type="Pfam" id="PF07686">
    <property type="entry name" value="V-set"/>
    <property type="match status" value="2"/>
</dbReference>
<evidence type="ECO:0000256" key="6">
    <source>
        <dbReference type="ARBA" id="ARBA00023157"/>
    </source>
</evidence>
<reference evidence="10" key="1">
    <citation type="submission" date="2025-08" db="UniProtKB">
        <authorList>
            <consortium name="Ensembl"/>
        </authorList>
    </citation>
    <scope>IDENTIFICATION</scope>
</reference>
<reference evidence="10" key="2">
    <citation type="submission" date="2025-09" db="UniProtKB">
        <authorList>
            <consortium name="Ensembl"/>
        </authorList>
    </citation>
    <scope>IDENTIFICATION</scope>
</reference>
<dbReference type="InterPro" id="IPR003599">
    <property type="entry name" value="Ig_sub"/>
</dbReference>
<dbReference type="Ensembl" id="ENSNMLT00000036226.1">
    <property type="protein sequence ID" value="ENSNMLP00000032535.1"/>
    <property type="gene ID" value="ENSNMLG00000020319.1"/>
</dbReference>
<dbReference type="InterPro" id="IPR013106">
    <property type="entry name" value="Ig_V-set"/>
</dbReference>
<keyword evidence="4" id="KW-0391">Immunity</keyword>
<keyword evidence="3" id="KW-0732">Signal</keyword>
<dbReference type="InterPro" id="IPR013783">
    <property type="entry name" value="Ig-like_fold"/>
</dbReference>
<accession>A0A8C6U8C1</accession>
<dbReference type="SMART" id="SM00409">
    <property type="entry name" value="IG"/>
    <property type="match status" value="2"/>
</dbReference>
<dbReference type="PANTHER" id="PTHR19433">
    <property type="entry name" value="T-CELL RECEPTOR ALPHA CHAIN V REGION-RELATED"/>
    <property type="match status" value="1"/>
</dbReference>
<evidence type="ECO:0000256" key="3">
    <source>
        <dbReference type="ARBA" id="ARBA00022729"/>
    </source>
</evidence>
<evidence type="ECO:0000313" key="10">
    <source>
        <dbReference type="Ensembl" id="ENSNMLP00000032535.1"/>
    </source>
</evidence>
<dbReference type="InterPro" id="IPR036179">
    <property type="entry name" value="Ig-like_dom_sf"/>
</dbReference>
<dbReference type="CDD" id="cd00099">
    <property type="entry name" value="IgV"/>
    <property type="match status" value="1"/>
</dbReference>
<evidence type="ECO:0000256" key="7">
    <source>
        <dbReference type="ARBA" id="ARBA00023180"/>
    </source>
</evidence>
<dbReference type="InterPro" id="IPR052051">
    <property type="entry name" value="TCR_complex_component"/>
</dbReference>
<evidence type="ECO:0000256" key="1">
    <source>
        <dbReference type="ARBA" id="ARBA00004236"/>
    </source>
</evidence>
<keyword evidence="8" id="KW-1133">Transmembrane helix</keyword>
<evidence type="ECO:0000256" key="5">
    <source>
        <dbReference type="ARBA" id="ARBA00023136"/>
    </source>
</evidence>
<dbReference type="AlphaFoldDB" id="A0A8C6U8C1"/>
<keyword evidence="11" id="KW-1185">Reference proteome</keyword>
<evidence type="ECO:0000259" key="9">
    <source>
        <dbReference type="PROSITE" id="PS50835"/>
    </source>
</evidence>
<organism evidence="10 11">
    <name type="scientific">Neogobius melanostomus</name>
    <name type="common">round goby</name>
    <dbReference type="NCBI Taxonomy" id="47308"/>
    <lineage>
        <taxon>Eukaryota</taxon>
        <taxon>Metazoa</taxon>
        <taxon>Chordata</taxon>
        <taxon>Craniata</taxon>
        <taxon>Vertebrata</taxon>
        <taxon>Euteleostomi</taxon>
        <taxon>Actinopterygii</taxon>
        <taxon>Neopterygii</taxon>
        <taxon>Teleostei</taxon>
        <taxon>Neoteleostei</taxon>
        <taxon>Acanthomorphata</taxon>
        <taxon>Gobiaria</taxon>
        <taxon>Gobiiformes</taxon>
        <taxon>Gobioidei</taxon>
        <taxon>Gobiidae</taxon>
        <taxon>Benthophilinae</taxon>
        <taxon>Neogobiini</taxon>
        <taxon>Neogobius</taxon>
    </lineage>
</organism>
<comment type="subcellular location">
    <subcellularLocation>
        <location evidence="1">Cell membrane</location>
    </subcellularLocation>
</comment>
<evidence type="ECO:0000256" key="8">
    <source>
        <dbReference type="SAM" id="Phobius"/>
    </source>
</evidence>
<keyword evidence="7" id="KW-0325">Glycoprotein</keyword>
<dbReference type="GO" id="GO:0002376">
    <property type="term" value="P:immune system process"/>
    <property type="evidence" value="ECO:0007669"/>
    <property type="project" value="UniProtKB-KW"/>
</dbReference>
<dbReference type="SMART" id="SM00406">
    <property type="entry name" value="IGv"/>
    <property type="match status" value="2"/>
</dbReference>
<dbReference type="Gene3D" id="2.60.40.10">
    <property type="entry name" value="Immunoglobulins"/>
    <property type="match status" value="2"/>
</dbReference>
<protein>
    <recommendedName>
        <fullName evidence="9">Ig-like domain-containing protein</fullName>
    </recommendedName>
</protein>
<dbReference type="InterPro" id="IPR007110">
    <property type="entry name" value="Ig-like_dom"/>
</dbReference>
<feature type="transmembrane region" description="Helical" evidence="8">
    <location>
        <begin position="222"/>
        <end position="245"/>
    </location>
</feature>
<dbReference type="SUPFAM" id="SSF48726">
    <property type="entry name" value="Immunoglobulin"/>
    <property type="match status" value="2"/>
</dbReference>
<keyword evidence="8" id="KW-0812">Transmembrane</keyword>
<feature type="domain" description="Ig-like" evidence="9">
    <location>
        <begin position="143"/>
        <end position="245"/>
    </location>
</feature>
<evidence type="ECO:0000313" key="11">
    <source>
        <dbReference type="Proteomes" id="UP000694523"/>
    </source>
</evidence>
<dbReference type="GO" id="GO:0009617">
    <property type="term" value="P:response to bacterium"/>
    <property type="evidence" value="ECO:0007669"/>
    <property type="project" value="TreeGrafter"/>
</dbReference>
<dbReference type="GO" id="GO:0005886">
    <property type="term" value="C:plasma membrane"/>
    <property type="evidence" value="ECO:0007669"/>
    <property type="project" value="UniProtKB-SubCell"/>
</dbReference>
<evidence type="ECO:0000256" key="4">
    <source>
        <dbReference type="ARBA" id="ARBA00022859"/>
    </source>
</evidence>
<feature type="domain" description="Ig-like" evidence="9">
    <location>
        <begin position="39"/>
        <end position="130"/>
    </location>
</feature>
<keyword evidence="2" id="KW-1003">Cell membrane</keyword>
<sequence>MLLKKRKRAVLQGVYDFLMAVVAHSYVNQDRGVTSVSVGDSVTLHCYYNITQVASHHAWYRQTLGGSPTELSTLYKFDTPPRTLVWLEKHPRFSVQRQEGQNHLHISGVQPQDSALYFCGSSHNNKMEFGHGVFLNVQESSSRQVTQEPELETTEPGSSVMLNCSVKPGACSEEHSVYWFRYGSGLGLLHTDGDQCTAGLKSGPPSCTYHLQKANVSRADAGTYYCAVASCGHILFGTGTVVKVSGDDGDPDVHLRVLVWLSIVRTGAMLMLILVCLLTYCIRRR</sequence>
<name>A0A8C6U8C1_9GOBI</name>
<dbReference type="PANTHER" id="PTHR19433:SF133">
    <property type="entry name" value="IMMUNE-TYPE RECEPTOR 5 PRECURSOR-RELATED"/>
    <property type="match status" value="1"/>
</dbReference>
<dbReference type="PROSITE" id="PS50835">
    <property type="entry name" value="IG_LIKE"/>
    <property type="match status" value="2"/>
</dbReference>
<feature type="transmembrane region" description="Helical" evidence="8">
    <location>
        <begin position="257"/>
        <end position="282"/>
    </location>
</feature>